<accession>A0A3S9A6M4</accession>
<dbReference type="InterPro" id="IPR011711">
    <property type="entry name" value="GntR_C"/>
</dbReference>
<evidence type="ECO:0000313" key="6">
    <source>
        <dbReference type="Proteomes" id="UP000272528"/>
    </source>
</evidence>
<dbReference type="Gene3D" id="1.10.10.10">
    <property type="entry name" value="Winged helix-like DNA-binding domain superfamily/Winged helix DNA-binding domain"/>
    <property type="match status" value="1"/>
</dbReference>
<keyword evidence="3" id="KW-0804">Transcription</keyword>
<dbReference type="CDD" id="cd07377">
    <property type="entry name" value="WHTH_GntR"/>
    <property type="match status" value="1"/>
</dbReference>
<keyword evidence="1" id="KW-0805">Transcription regulation</keyword>
<dbReference type="PANTHER" id="PTHR43537">
    <property type="entry name" value="TRANSCRIPTIONAL REGULATOR, GNTR FAMILY"/>
    <property type="match status" value="1"/>
</dbReference>
<organism evidence="5 6">
    <name type="scientific">Paenibacillus albus</name>
    <dbReference type="NCBI Taxonomy" id="2495582"/>
    <lineage>
        <taxon>Bacteria</taxon>
        <taxon>Bacillati</taxon>
        <taxon>Bacillota</taxon>
        <taxon>Bacilli</taxon>
        <taxon>Bacillales</taxon>
        <taxon>Paenibacillaceae</taxon>
        <taxon>Paenibacillus</taxon>
    </lineage>
</organism>
<dbReference type="Proteomes" id="UP000272528">
    <property type="component" value="Chromosome"/>
</dbReference>
<dbReference type="RefSeq" id="WP_126017050.1">
    <property type="nucleotide sequence ID" value="NZ_CP034437.1"/>
</dbReference>
<dbReference type="KEGG" id="palb:EJC50_17945"/>
<dbReference type="Gene3D" id="1.20.120.530">
    <property type="entry name" value="GntR ligand-binding domain-like"/>
    <property type="match status" value="1"/>
</dbReference>
<reference evidence="6" key="1">
    <citation type="submission" date="2018-12" db="EMBL/GenBank/DDBJ databases">
        <title>Genome sequence of Peanibacillus sp.</title>
        <authorList>
            <person name="Subramani G."/>
            <person name="Srinivasan S."/>
            <person name="Kim M.K."/>
        </authorList>
    </citation>
    <scope>NUCLEOTIDE SEQUENCE [LARGE SCALE GENOMIC DNA]</scope>
    <source>
        <strain evidence="6">18JY67-1</strain>
    </source>
</reference>
<evidence type="ECO:0000256" key="2">
    <source>
        <dbReference type="ARBA" id="ARBA00023125"/>
    </source>
</evidence>
<dbReference type="InterPro" id="IPR008920">
    <property type="entry name" value="TF_FadR/GntR_C"/>
</dbReference>
<dbReference type="PRINTS" id="PR00035">
    <property type="entry name" value="HTHGNTR"/>
</dbReference>
<feature type="domain" description="HTH gntR-type" evidence="4">
    <location>
        <begin position="13"/>
        <end position="80"/>
    </location>
</feature>
<keyword evidence="2" id="KW-0238">DNA-binding</keyword>
<dbReference type="PANTHER" id="PTHR43537:SF24">
    <property type="entry name" value="GLUCONATE OPERON TRANSCRIPTIONAL REPRESSOR"/>
    <property type="match status" value="1"/>
</dbReference>
<name>A0A3S9A6M4_9BACL</name>
<dbReference type="GO" id="GO:0003677">
    <property type="term" value="F:DNA binding"/>
    <property type="evidence" value="ECO:0007669"/>
    <property type="project" value="UniProtKB-KW"/>
</dbReference>
<evidence type="ECO:0000313" key="5">
    <source>
        <dbReference type="EMBL" id="AZN41343.1"/>
    </source>
</evidence>
<dbReference type="SMART" id="SM00345">
    <property type="entry name" value="HTH_GNTR"/>
    <property type="match status" value="1"/>
</dbReference>
<sequence length="231" mass="26444">MLKKQTPEPYARTPQTKDVLNKIRTDIILGVLTPDAHIVENQIAAELGVSRGPVRTALQNLEQEGLVRSLPNGRTVVVGFSLKAAEDTFDFRLMLEYKALELIIANEMADFYPLFSIIEQIRVIDARFQEDNESADDLVQAITAVDIQFHRSIMIMSENVPMLQAWNLMANTMYTALTISNRSNFSSFHEYFKDHKGFSDLIIQRNPIVLERIVEHISKAKRLVLERLKNR</sequence>
<evidence type="ECO:0000256" key="3">
    <source>
        <dbReference type="ARBA" id="ARBA00023163"/>
    </source>
</evidence>
<dbReference type="GO" id="GO:0003700">
    <property type="term" value="F:DNA-binding transcription factor activity"/>
    <property type="evidence" value="ECO:0007669"/>
    <property type="project" value="InterPro"/>
</dbReference>
<gene>
    <name evidence="5" type="ORF">EJC50_17945</name>
</gene>
<dbReference type="AlphaFoldDB" id="A0A3S9A6M4"/>
<dbReference type="InterPro" id="IPR036388">
    <property type="entry name" value="WH-like_DNA-bd_sf"/>
</dbReference>
<evidence type="ECO:0000256" key="1">
    <source>
        <dbReference type="ARBA" id="ARBA00023015"/>
    </source>
</evidence>
<dbReference type="InterPro" id="IPR036390">
    <property type="entry name" value="WH_DNA-bd_sf"/>
</dbReference>
<dbReference type="InterPro" id="IPR000524">
    <property type="entry name" value="Tscrpt_reg_HTH_GntR"/>
</dbReference>
<dbReference type="OrthoDB" id="2592645at2"/>
<proteinExistence type="predicted"/>
<dbReference type="Pfam" id="PF00392">
    <property type="entry name" value="GntR"/>
    <property type="match status" value="1"/>
</dbReference>
<dbReference type="EMBL" id="CP034437">
    <property type="protein sequence ID" value="AZN41343.1"/>
    <property type="molecule type" value="Genomic_DNA"/>
</dbReference>
<keyword evidence="6" id="KW-1185">Reference proteome</keyword>
<protein>
    <submittedName>
        <fullName evidence="5">GntR family transcriptional regulator</fullName>
    </submittedName>
</protein>
<dbReference type="PROSITE" id="PS50949">
    <property type="entry name" value="HTH_GNTR"/>
    <property type="match status" value="1"/>
</dbReference>
<dbReference type="Pfam" id="PF07729">
    <property type="entry name" value="FCD"/>
    <property type="match status" value="1"/>
</dbReference>
<dbReference type="SUPFAM" id="SSF48008">
    <property type="entry name" value="GntR ligand-binding domain-like"/>
    <property type="match status" value="1"/>
</dbReference>
<evidence type="ECO:0000259" key="4">
    <source>
        <dbReference type="PROSITE" id="PS50949"/>
    </source>
</evidence>
<dbReference type="SUPFAM" id="SSF46785">
    <property type="entry name" value="Winged helix' DNA-binding domain"/>
    <property type="match status" value="1"/>
</dbReference>